<dbReference type="NCBIfam" id="TIGR01525">
    <property type="entry name" value="ATPase-IB_hvy"/>
    <property type="match status" value="1"/>
</dbReference>
<dbReference type="AlphaFoldDB" id="A0A1T4LHN3"/>
<dbReference type="InterPro" id="IPR023298">
    <property type="entry name" value="ATPase_P-typ_TM_dom_sf"/>
</dbReference>
<dbReference type="FunFam" id="3.30.70.100:FF:000005">
    <property type="entry name" value="Copper-exporting P-type ATPase A"/>
    <property type="match status" value="1"/>
</dbReference>
<dbReference type="InterPro" id="IPR008250">
    <property type="entry name" value="ATPase_P-typ_transduc_dom_A_sf"/>
</dbReference>
<dbReference type="GO" id="GO:0055070">
    <property type="term" value="P:copper ion homeostasis"/>
    <property type="evidence" value="ECO:0007669"/>
    <property type="project" value="TreeGrafter"/>
</dbReference>
<dbReference type="SUPFAM" id="SSF81653">
    <property type="entry name" value="Calcium ATPase, transduction domain A"/>
    <property type="match status" value="1"/>
</dbReference>
<evidence type="ECO:0000256" key="6">
    <source>
        <dbReference type="ARBA" id="ARBA00022692"/>
    </source>
</evidence>
<dbReference type="NCBIfam" id="TIGR01511">
    <property type="entry name" value="ATPase-IB1_Cu"/>
    <property type="match status" value="1"/>
</dbReference>
<evidence type="ECO:0000256" key="3">
    <source>
        <dbReference type="ARBA" id="ARBA00012517"/>
    </source>
</evidence>
<dbReference type="NCBIfam" id="TIGR00003">
    <property type="entry name" value="copper ion binding protein"/>
    <property type="match status" value="2"/>
</dbReference>
<evidence type="ECO:0000256" key="13">
    <source>
        <dbReference type="ARBA" id="ARBA00022967"/>
    </source>
</evidence>
<dbReference type="Proteomes" id="UP000243297">
    <property type="component" value="Unassembled WGS sequence"/>
</dbReference>
<dbReference type="GO" id="GO:0005886">
    <property type="term" value="C:plasma membrane"/>
    <property type="evidence" value="ECO:0007669"/>
    <property type="project" value="UniProtKB-SubCell"/>
</dbReference>
<feature type="domain" description="HMA" evidence="22">
    <location>
        <begin position="1"/>
        <end position="65"/>
    </location>
</feature>
<feature type="transmembrane region" description="Helical" evidence="21">
    <location>
        <begin position="195"/>
        <end position="213"/>
    </location>
</feature>
<evidence type="ECO:0000256" key="8">
    <source>
        <dbReference type="ARBA" id="ARBA00022737"/>
    </source>
</evidence>
<dbReference type="SFLD" id="SFLDS00003">
    <property type="entry name" value="Haloacid_Dehalogenase"/>
    <property type="match status" value="1"/>
</dbReference>
<reference evidence="24" key="1">
    <citation type="submission" date="2017-02" db="EMBL/GenBank/DDBJ databases">
        <authorList>
            <person name="Varghese N."/>
            <person name="Submissions S."/>
        </authorList>
    </citation>
    <scope>NUCLEOTIDE SEQUENCE [LARGE SCALE GENOMIC DNA]</scope>
    <source>
        <strain evidence="24">ATCC 25662</strain>
    </source>
</reference>
<dbReference type="GO" id="GO:0005524">
    <property type="term" value="F:ATP binding"/>
    <property type="evidence" value="ECO:0007669"/>
    <property type="project" value="UniProtKB-UniRule"/>
</dbReference>
<dbReference type="PRINTS" id="PR00119">
    <property type="entry name" value="CATATPASE"/>
</dbReference>
<dbReference type="PROSITE" id="PS00154">
    <property type="entry name" value="ATPASE_E1_E2"/>
    <property type="match status" value="1"/>
</dbReference>
<dbReference type="Gene3D" id="3.30.70.100">
    <property type="match status" value="2"/>
</dbReference>
<keyword evidence="16" id="KW-0406">Ion transport</keyword>
<dbReference type="Pfam" id="PF00702">
    <property type="entry name" value="Hydrolase"/>
    <property type="match status" value="1"/>
</dbReference>
<evidence type="ECO:0000256" key="2">
    <source>
        <dbReference type="ARBA" id="ARBA00006024"/>
    </source>
</evidence>
<evidence type="ECO:0000313" key="23">
    <source>
        <dbReference type="EMBL" id="SJZ53904.1"/>
    </source>
</evidence>
<evidence type="ECO:0000313" key="24">
    <source>
        <dbReference type="Proteomes" id="UP000243297"/>
    </source>
</evidence>
<dbReference type="GO" id="GO:0016887">
    <property type="term" value="F:ATP hydrolysis activity"/>
    <property type="evidence" value="ECO:0007669"/>
    <property type="project" value="InterPro"/>
</dbReference>
<dbReference type="FunFam" id="2.70.150.10:FF:000002">
    <property type="entry name" value="Copper-transporting ATPase 1, putative"/>
    <property type="match status" value="1"/>
</dbReference>
<dbReference type="InterPro" id="IPR017969">
    <property type="entry name" value="Heavy-metal-associated_CS"/>
</dbReference>
<evidence type="ECO:0000256" key="10">
    <source>
        <dbReference type="ARBA" id="ARBA00022796"/>
    </source>
</evidence>
<feature type="transmembrane region" description="Helical" evidence="21">
    <location>
        <begin position="717"/>
        <end position="736"/>
    </location>
</feature>
<dbReference type="EC" id="7.2.2.8" evidence="3"/>
<dbReference type="SFLD" id="SFLDF00027">
    <property type="entry name" value="p-type_atpase"/>
    <property type="match status" value="1"/>
</dbReference>
<dbReference type="Gene3D" id="2.70.150.10">
    <property type="entry name" value="Calcium-transporting ATPase, cytoplasmic transduction domain A"/>
    <property type="match status" value="1"/>
</dbReference>
<keyword evidence="8" id="KW-0677">Repeat</keyword>
<dbReference type="STRING" id="118967.SAMN02745191_0881"/>
<accession>A0A1T4LHN3</accession>
<dbReference type="PROSITE" id="PS01047">
    <property type="entry name" value="HMA_1"/>
    <property type="match status" value="2"/>
</dbReference>
<dbReference type="InterPro" id="IPR018303">
    <property type="entry name" value="ATPase_P-typ_P_site"/>
</dbReference>
<protein>
    <recommendedName>
        <fullName evidence="4">Copper-exporting P-type ATPase</fullName>
        <ecNumber evidence="3">7.2.2.8</ecNumber>
    </recommendedName>
    <alternativeName>
        <fullName evidence="18">Copper-exporting P-type ATPase A</fullName>
    </alternativeName>
    <alternativeName>
        <fullName evidence="19">Cu(+)-exporting ATPase</fullName>
    </alternativeName>
</protein>
<feature type="transmembrane region" description="Helical" evidence="21">
    <location>
        <begin position="118"/>
        <end position="136"/>
    </location>
</feature>
<name>A0A1T4LHN3_9FIRM</name>
<dbReference type="PRINTS" id="PR00943">
    <property type="entry name" value="CUATPASE"/>
</dbReference>
<keyword evidence="12" id="KW-0460">Magnesium</keyword>
<comment type="subcellular location">
    <subcellularLocation>
        <location evidence="1">Cell membrane</location>
        <topology evidence="1">Multi-pass membrane protein</topology>
    </subcellularLocation>
</comment>
<feature type="domain" description="HMA" evidence="22">
    <location>
        <begin position="752"/>
        <end position="816"/>
    </location>
</feature>
<dbReference type="InterPro" id="IPR006122">
    <property type="entry name" value="HMA_Cu_ion-bd"/>
</dbReference>
<feature type="transmembrane region" description="Helical" evidence="21">
    <location>
        <begin position="375"/>
        <end position="396"/>
    </location>
</feature>
<gene>
    <name evidence="23" type="ORF">SAMN02745191_0881</name>
</gene>
<keyword evidence="6 21" id="KW-0812">Transmembrane</keyword>
<evidence type="ECO:0000256" key="12">
    <source>
        <dbReference type="ARBA" id="ARBA00022842"/>
    </source>
</evidence>
<evidence type="ECO:0000256" key="20">
    <source>
        <dbReference type="ARBA" id="ARBA00049289"/>
    </source>
</evidence>
<dbReference type="SUPFAM" id="SSF81665">
    <property type="entry name" value="Calcium ATPase, transmembrane domain M"/>
    <property type="match status" value="1"/>
</dbReference>
<dbReference type="Gene3D" id="3.40.1110.10">
    <property type="entry name" value="Calcium-transporting ATPase, cytoplasmic domain N"/>
    <property type="match status" value="1"/>
</dbReference>
<feature type="transmembrane region" description="Helical" evidence="21">
    <location>
        <begin position="689"/>
        <end position="711"/>
    </location>
</feature>
<dbReference type="PROSITE" id="PS50846">
    <property type="entry name" value="HMA_2"/>
    <property type="match status" value="2"/>
</dbReference>
<evidence type="ECO:0000256" key="16">
    <source>
        <dbReference type="ARBA" id="ARBA00023065"/>
    </source>
</evidence>
<dbReference type="Gene3D" id="3.40.50.1000">
    <property type="entry name" value="HAD superfamily/HAD-like"/>
    <property type="match status" value="1"/>
</dbReference>
<dbReference type="RefSeq" id="WP_078711312.1">
    <property type="nucleotide sequence ID" value="NZ_FUWY01000002.1"/>
</dbReference>
<evidence type="ECO:0000256" key="14">
    <source>
        <dbReference type="ARBA" id="ARBA00022989"/>
    </source>
</evidence>
<dbReference type="GO" id="GO:0043682">
    <property type="term" value="F:P-type divalent copper transporter activity"/>
    <property type="evidence" value="ECO:0007669"/>
    <property type="project" value="TreeGrafter"/>
</dbReference>
<evidence type="ECO:0000256" key="9">
    <source>
        <dbReference type="ARBA" id="ARBA00022741"/>
    </source>
</evidence>
<evidence type="ECO:0000256" key="11">
    <source>
        <dbReference type="ARBA" id="ARBA00022840"/>
    </source>
</evidence>
<dbReference type="SUPFAM" id="SSF55008">
    <property type="entry name" value="HMA, heavy metal-associated domain"/>
    <property type="match status" value="2"/>
</dbReference>
<dbReference type="CDD" id="cd02094">
    <property type="entry name" value="P-type_ATPase_Cu-like"/>
    <property type="match status" value="1"/>
</dbReference>
<dbReference type="OrthoDB" id="9770315at2"/>
<dbReference type="InterPro" id="IPR023299">
    <property type="entry name" value="ATPase_P-typ_cyto_dom_N"/>
</dbReference>
<feature type="transmembrane region" description="Helical" evidence="21">
    <location>
        <begin position="157"/>
        <end position="180"/>
    </location>
</feature>
<evidence type="ECO:0000259" key="22">
    <source>
        <dbReference type="PROSITE" id="PS50846"/>
    </source>
</evidence>
<dbReference type="InterPro" id="IPR036163">
    <property type="entry name" value="HMA_dom_sf"/>
</dbReference>
<keyword evidence="21" id="KW-1003">Cell membrane</keyword>
<dbReference type="GO" id="GO:0140581">
    <property type="term" value="F:P-type monovalent copper transporter activity"/>
    <property type="evidence" value="ECO:0007669"/>
    <property type="project" value="UniProtKB-EC"/>
</dbReference>
<evidence type="ECO:0000256" key="7">
    <source>
        <dbReference type="ARBA" id="ARBA00022723"/>
    </source>
</evidence>
<keyword evidence="7 21" id="KW-0479">Metal-binding</keyword>
<dbReference type="GO" id="GO:0005507">
    <property type="term" value="F:copper ion binding"/>
    <property type="evidence" value="ECO:0007669"/>
    <property type="project" value="InterPro"/>
</dbReference>
<evidence type="ECO:0000256" key="21">
    <source>
        <dbReference type="RuleBase" id="RU362081"/>
    </source>
</evidence>
<evidence type="ECO:0000256" key="18">
    <source>
        <dbReference type="ARBA" id="ARBA00029719"/>
    </source>
</evidence>
<dbReference type="InterPro" id="IPR036412">
    <property type="entry name" value="HAD-like_sf"/>
</dbReference>
<dbReference type="CDD" id="cd00371">
    <property type="entry name" value="HMA"/>
    <property type="match status" value="2"/>
</dbReference>
<evidence type="ECO:0000256" key="5">
    <source>
        <dbReference type="ARBA" id="ARBA00022448"/>
    </source>
</evidence>
<dbReference type="InterPro" id="IPR027256">
    <property type="entry name" value="P-typ_ATPase_IB"/>
</dbReference>
<sequence length="819" mass="88535">MKQTFNITGMTCAACSSAIEKKLNNLNGIESCQVNLLANNMVVEYKDISENDIIQAVEDVGYGASLPSDSKPTPSYDQLSQKIKKRFIYSALFTVPLFYIAMGHMMNWPLPSILMENALLNATLQLILTIPVLVLNREFFTHGFKALFKGNPNMDSLIAIGSSAAVLYGIYAIFKIAIGVQNHDMALVHEFIMDLYFETSAMILTLITLGKYLETKSKGKTSEAISKLVDLAPKTATVLRNHKEVVIPVEEVQLGDIVCVKPGQRVPVDGVITKGYTTIDESAITGESIPVEKSIHSKVVGATINKSGYFEFEATKVGEDTALSQIIKLVEEAANSKAPISKMADKVSSIFVPTVIVIALLATIIWLLLGKSLEFSLSIGIAVLVISCPCALGLATPTAIMVGTGKGAENGILIKSAEILETAGSIQAIVLDKTGTITEGKPKVTDVIVNENIKESEFYYIAYSLEKKSEHPLAQAVIQYLKDTEFKEIDFDNFKSISARGINAVLNDTQYFAGNLALLEENGIDTTKIRPAVEKFAKQGKTTLCFANQSEILGLIAVADVIKEDSIQAIQKLHEMGIETLMLTGDNKIIAEAVFKQLHLNNYVAEVFPEDKQNYIKKFQAEGKVVAMVGDGINDAPALVSANVGIAIGAGTDVAIESADIVLTRSSLWDVITTIELSKATLKNIKQNLFWALIYNSIGIPLAAGLFYGILGWKLNPMFGAFAMSFSSVSVVANALRLKNFKGAKPIMNVQNTKTLQIEGMSCGHCQARVEKALNAVDGVQATVDLASNSAVVTLSKEVANEILKKAVEDAGYEVVSIN</sequence>
<dbReference type="PANTHER" id="PTHR43520:SF8">
    <property type="entry name" value="P-TYPE CU(+) TRANSPORTER"/>
    <property type="match status" value="1"/>
</dbReference>
<evidence type="ECO:0000256" key="15">
    <source>
        <dbReference type="ARBA" id="ARBA00023008"/>
    </source>
</evidence>
<feature type="transmembrane region" description="Helical" evidence="21">
    <location>
        <begin position="87"/>
        <end position="106"/>
    </location>
</feature>
<dbReference type="InterPro" id="IPR001757">
    <property type="entry name" value="P_typ_ATPase"/>
</dbReference>
<dbReference type="PANTHER" id="PTHR43520">
    <property type="entry name" value="ATP7, ISOFORM B"/>
    <property type="match status" value="1"/>
</dbReference>
<keyword evidence="15" id="KW-0186">Copper</keyword>
<dbReference type="InterPro" id="IPR059000">
    <property type="entry name" value="ATPase_P-type_domA"/>
</dbReference>
<dbReference type="Pfam" id="PF00122">
    <property type="entry name" value="E1-E2_ATPase"/>
    <property type="match status" value="1"/>
</dbReference>
<dbReference type="NCBIfam" id="TIGR01494">
    <property type="entry name" value="ATPase_P-type"/>
    <property type="match status" value="1"/>
</dbReference>
<keyword evidence="24" id="KW-1185">Reference proteome</keyword>
<evidence type="ECO:0000256" key="1">
    <source>
        <dbReference type="ARBA" id="ARBA00004651"/>
    </source>
</evidence>
<feature type="transmembrane region" description="Helical" evidence="21">
    <location>
        <begin position="350"/>
        <end position="369"/>
    </location>
</feature>
<keyword evidence="13" id="KW-1278">Translocase</keyword>
<dbReference type="InterPro" id="IPR044492">
    <property type="entry name" value="P_typ_ATPase_HD_dom"/>
</dbReference>
<keyword evidence="5" id="KW-0813">Transport</keyword>
<keyword evidence="14 21" id="KW-1133">Transmembrane helix</keyword>
<organism evidence="23 24">
    <name type="scientific">Anaerorhabdus furcosa</name>
    <dbReference type="NCBI Taxonomy" id="118967"/>
    <lineage>
        <taxon>Bacteria</taxon>
        <taxon>Bacillati</taxon>
        <taxon>Bacillota</taxon>
        <taxon>Erysipelotrichia</taxon>
        <taxon>Erysipelotrichales</taxon>
        <taxon>Erysipelotrichaceae</taxon>
        <taxon>Anaerorhabdus</taxon>
    </lineage>
</organism>
<comment type="similarity">
    <text evidence="2 21">Belongs to the cation transport ATPase (P-type) (TC 3.A.3) family. Type IB subfamily.</text>
</comment>
<keyword evidence="9 21" id="KW-0547">Nucleotide-binding</keyword>
<proteinExistence type="inferred from homology"/>
<dbReference type="SFLD" id="SFLDG00002">
    <property type="entry name" value="C1.7:_P-type_atpase_like"/>
    <property type="match status" value="1"/>
</dbReference>
<dbReference type="SUPFAM" id="SSF56784">
    <property type="entry name" value="HAD-like"/>
    <property type="match status" value="1"/>
</dbReference>
<dbReference type="InterPro" id="IPR023214">
    <property type="entry name" value="HAD_sf"/>
</dbReference>
<comment type="catalytic activity">
    <reaction evidence="20">
        <text>Cu(+)(in) + ATP + H2O = Cu(+)(out) + ADP + phosphate + H(+)</text>
        <dbReference type="Rhea" id="RHEA:25792"/>
        <dbReference type="ChEBI" id="CHEBI:15377"/>
        <dbReference type="ChEBI" id="CHEBI:15378"/>
        <dbReference type="ChEBI" id="CHEBI:30616"/>
        <dbReference type="ChEBI" id="CHEBI:43474"/>
        <dbReference type="ChEBI" id="CHEBI:49552"/>
        <dbReference type="ChEBI" id="CHEBI:456216"/>
        <dbReference type="EC" id="7.2.2.8"/>
    </reaction>
</comment>
<evidence type="ECO:0000256" key="17">
    <source>
        <dbReference type="ARBA" id="ARBA00023136"/>
    </source>
</evidence>
<keyword evidence="10" id="KW-0187">Copper transport</keyword>
<dbReference type="InterPro" id="IPR006121">
    <property type="entry name" value="HMA_dom"/>
</dbReference>
<evidence type="ECO:0000256" key="19">
    <source>
        <dbReference type="ARBA" id="ARBA00033239"/>
    </source>
</evidence>
<evidence type="ECO:0000256" key="4">
    <source>
        <dbReference type="ARBA" id="ARBA00015102"/>
    </source>
</evidence>
<dbReference type="Pfam" id="PF00403">
    <property type="entry name" value="HMA"/>
    <property type="match status" value="2"/>
</dbReference>
<dbReference type="EMBL" id="FUWY01000002">
    <property type="protein sequence ID" value="SJZ53904.1"/>
    <property type="molecule type" value="Genomic_DNA"/>
</dbReference>
<keyword evidence="17 21" id="KW-0472">Membrane</keyword>
<keyword evidence="11 21" id="KW-0067">ATP-binding</keyword>